<protein>
    <submittedName>
        <fullName evidence="2">Uncharacterized protein</fullName>
    </submittedName>
</protein>
<comment type="caution">
    <text evidence="2">The sequence shown here is derived from an EMBL/GenBank/DDBJ whole genome shotgun (WGS) entry which is preliminary data.</text>
</comment>
<dbReference type="AlphaFoldDB" id="A0A8J2K3Y2"/>
<dbReference type="EMBL" id="CAJVCH010062065">
    <property type="protein sequence ID" value="CAG7719514.1"/>
    <property type="molecule type" value="Genomic_DNA"/>
</dbReference>
<dbReference type="Proteomes" id="UP000708208">
    <property type="component" value="Unassembled WGS sequence"/>
</dbReference>
<feature type="region of interest" description="Disordered" evidence="1">
    <location>
        <begin position="33"/>
        <end position="60"/>
    </location>
</feature>
<reference evidence="2" key="1">
    <citation type="submission" date="2021-06" db="EMBL/GenBank/DDBJ databases">
        <authorList>
            <person name="Hodson N. C."/>
            <person name="Mongue J. A."/>
            <person name="Jaron S. K."/>
        </authorList>
    </citation>
    <scope>NUCLEOTIDE SEQUENCE</scope>
</reference>
<keyword evidence="3" id="KW-1185">Reference proteome</keyword>
<name>A0A8J2K3Y2_9HEXA</name>
<gene>
    <name evidence="2" type="ORF">AFUS01_LOCUS8837</name>
</gene>
<evidence type="ECO:0000313" key="3">
    <source>
        <dbReference type="Proteomes" id="UP000708208"/>
    </source>
</evidence>
<sequence length="126" mass="13570">MSASKSDKPPRIKGLVKRCRSFKEDILSRLARNRSLGQDGHGHSPGVASPTGWNSDGDALLPGDIPGVEPHVSICHRLKEAHLTLQFVESLIQKNCIDLLGGSSNVMLDLMGCLLNDVKKASASDR</sequence>
<proteinExistence type="predicted"/>
<evidence type="ECO:0000256" key="1">
    <source>
        <dbReference type="SAM" id="MobiDB-lite"/>
    </source>
</evidence>
<organism evidence="2 3">
    <name type="scientific">Allacma fusca</name>
    <dbReference type="NCBI Taxonomy" id="39272"/>
    <lineage>
        <taxon>Eukaryota</taxon>
        <taxon>Metazoa</taxon>
        <taxon>Ecdysozoa</taxon>
        <taxon>Arthropoda</taxon>
        <taxon>Hexapoda</taxon>
        <taxon>Collembola</taxon>
        <taxon>Symphypleona</taxon>
        <taxon>Sminthuridae</taxon>
        <taxon>Allacma</taxon>
    </lineage>
</organism>
<evidence type="ECO:0000313" key="2">
    <source>
        <dbReference type="EMBL" id="CAG7719514.1"/>
    </source>
</evidence>
<accession>A0A8J2K3Y2</accession>